<gene>
    <name evidence="1" type="ORF">GC105_14295</name>
</gene>
<dbReference type="EMBL" id="WHNX01000033">
    <property type="protein sequence ID" value="MPW26952.1"/>
    <property type="molecule type" value="Genomic_DNA"/>
</dbReference>
<comment type="caution">
    <text evidence="1">The sequence shown here is derived from an EMBL/GenBank/DDBJ whole genome shotgun (WGS) entry which is preliminary data.</text>
</comment>
<accession>A0A6A7KC74</accession>
<sequence>MNPSCDTHYNNNFESFKRSNKLNSVILKCGNLGSALIGQQLLDTVFPAITLKTSSFSKSCIKFNFTSNIISNALGGTLTFQLYKLCDNQINATTVGPQWIFTANPLINTITTFSFNVYDNDICSSEKCNYYVMMSLSGVFNEGVITNATLSALVVDNSSNKLIKEPIFDDKIVPFFTPNLEQHPTVLKCGTPQSTSFPAGLLENITTTATVASVTLNTSCFCKPSILLEYANNIIIPINTAIFSMSFQVFKHCSDQLKPIPVGTQLYFLHRPSTTNNFSFSICDQNPCSNECCTYTVQSTGIIFHAGGGGPVVVENSTLSAIIVDNINEKC</sequence>
<proteinExistence type="predicted"/>
<evidence type="ECO:0000313" key="2">
    <source>
        <dbReference type="Proteomes" id="UP000440004"/>
    </source>
</evidence>
<organism evidence="1 2">
    <name type="scientific">Alkalibaculum sporogenes</name>
    <dbReference type="NCBI Taxonomy" id="2655001"/>
    <lineage>
        <taxon>Bacteria</taxon>
        <taxon>Bacillati</taxon>
        <taxon>Bacillota</taxon>
        <taxon>Clostridia</taxon>
        <taxon>Eubacteriales</taxon>
        <taxon>Eubacteriaceae</taxon>
        <taxon>Alkalibaculum</taxon>
    </lineage>
</organism>
<reference evidence="1 2" key="1">
    <citation type="submission" date="2019-10" db="EMBL/GenBank/DDBJ databases">
        <title>Alkalibaculum tamaniensis sp.nov., a new alkaliphilic acetogen, isolated on methoxylated aromatics from a mud volcano.</title>
        <authorList>
            <person name="Khomyakova M.A."/>
            <person name="Merkel A.Y."/>
            <person name="Bonch-Osmolovskaya E.A."/>
            <person name="Slobodkin A.I."/>
        </authorList>
    </citation>
    <scope>NUCLEOTIDE SEQUENCE [LARGE SCALE GENOMIC DNA]</scope>
    <source>
        <strain evidence="1 2">M08DMB</strain>
    </source>
</reference>
<dbReference type="Proteomes" id="UP000440004">
    <property type="component" value="Unassembled WGS sequence"/>
</dbReference>
<evidence type="ECO:0000313" key="1">
    <source>
        <dbReference type="EMBL" id="MPW26952.1"/>
    </source>
</evidence>
<name>A0A6A7KC74_9FIRM</name>
<keyword evidence="2" id="KW-1185">Reference proteome</keyword>
<dbReference type="RefSeq" id="WP_152806203.1">
    <property type="nucleotide sequence ID" value="NZ_WHNX01000033.1"/>
</dbReference>
<dbReference type="InterPro" id="IPR027972">
    <property type="entry name" value="DUF4489"/>
</dbReference>
<protein>
    <submittedName>
        <fullName evidence="1">DUF4489 domain-containing protein</fullName>
    </submittedName>
</protein>
<dbReference type="Pfam" id="PF14879">
    <property type="entry name" value="DUF4489"/>
    <property type="match status" value="2"/>
</dbReference>
<dbReference type="AlphaFoldDB" id="A0A6A7KC74"/>